<accession>A0A1Z1FB89</accession>
<protein>
    <recommendedName>
        <fullName evidence="5">Heme exporter protein D</fullName>
    </recommendedName>
</protein>
<evidence type="ECO:0000313" key="3">
    <source>
        <dbReference type="EMBL" id="ARU16061.1"/>
    </source>
</evidence>
<name>A0A1Z1FB89_9SPHN</name>
<sequence length="64" mass="7414">MPLWVELMVFMLIIYGAVLALMMSWLQRRARLARLTRQRARRHLSKGRKAGQPADGTFGKSEEI</sequence>
<dbReference type="STRING" id="450378.GCA_001661675_01494"/>
<dbReference type="AlphaFoldDB" id="A0A1Z1FB89"/>
<keyword evidence="2" id="KW-0472">Membrane</keyword>
<dbReference type="RefSeq" id="WP_066844752.1">
    <property type="nucleotide sequence ID" value="NZ_CP019602.1"/>
</dbReference>
<dbReference type="KEGG" id="cman:A9D14_07460"/>
<feature type="region of interest" description="Disordered" evidence="1">
    <location>
        <begin position="42"/>
        <end position="64"/>
    </location>
</feature>
<keyword evidence="2" id="KW-1133">Transmembrane helix</keyword>
<gene>
    <name evidence="3" type="ORF">A9D14_07460</name>
</gene>
<dbReference type="Proteomes" id="UP000195807">
    <property type="component" value="Chromosome"/>
</dbReference>
<feature type="transmembrane region" description="Helical" evidence="2">
    <location>
        <begin position="6"/>
        <end position="26"/>
    </location>
</feature>
<keyword evidence="4" id="KW-1185">Reference proteome</keyword>
<organism evidence="3 4">
    <name type="scientific">Croceicoccus marinus</name>
    <dbReference type="NCBI Taxonomy" id="450378"/>
    <lineage>
        <taxon>Bacteria</taxon>
        <taxon>Pseudomonadati</taxon>
        <taxon>Pseudomonadota</taxon>
        <taxon>Alphaproteobacteria</taxon>
        <taxon>Sphingomonadales</taxon>
        <taxon>Erythrobacteraceae</taxon>
        <taxon>Croceicoccus</taxon>
    </lineage>
</organism>
<evidence type="ECO:0000313" key="4">
    <source>
        <dbReference type="Proteomes" id="UP000195807"/>
    </source>
</evidence>
<proteinExistence type="predicted"/>
<evidence type="ECO:0000256" key="1">
    <source>
        <dbReference type="SAM" id="MobiDB-lite"/>
    </source>
</evidence>
<keyword evidence="2" id="KW-0812">Transmembrane</keyword>
<evidence type="ECO:0000256" key="2">
    <source>
        <dbReference type="SAM" id="Phobius"/>
    </source>
</evidence>
<evidence type="ECO:0008006" key="5">
    <source>
        <dbReference type="Google" id="ProtNLM"/>
    </source>
</evidence>
<reference evidence="3 4" key="1">
    <citation type="submission" date="2017-01" db="EMBL/GenBank/DDBJ databases">
        <title>Complete genome sequence of esterase-producing bacterium Croceicoccus marinus E4A9.</title>
        <authorList>
            <person name="Wu Y.-H."/>
            <person name="Cheng H."/>
            <person name="Xu L."/>
            <person name="Huo Y.-Y."/>
            <person name="Wang C.-S."/>
            <person name="Xu X.-W."/>
        </authorList>
    </citation>
    <scope>NUCLEOTIDE SEQUENCE [LARGE SCALE GENOMIC DNA]</scope>
    <source>
        <strain evidence="3 4">E4A9</strain>
    </source>
</reference>
<dbReference type="EMBL" id="CP019602">
    <property type="protein sequence ID" value="ARU16061.1"/>
    <property type="molecule type" value="Genomic_DNA"/>
</dbReference>